<organism evidence="1 2">
    <name type="scientific">Adonisia turfae CCMR0081</name>
    <dbReference type="NCBI Taxonomy" id="2292702"/>
    <lineage>
        <taxon>Bacteria</taxon>
        <taxon>Bacillati</taxon>
        <taxon>Cyanobacteriota</taxon>
        <taxon>Adonisia</taxon>
        <taxon>Adonisia turfae</taxon>
    </lineage>
</organism>
<evidence type="ECO:0000313" key="1">
    <source>
        <dbReference type="EMBL" id="NEZ57325.1"/>
    </source>
</evidence>
<comment type="caution">
    <text evidence="1">The sequence shown here is derived from an EMBL/GenBank/DDBJ whole genome shotgun (WGS) entry which is preliminary data.</text>
</comment>
<gene>
    <name evidence="1" type="ORF">DXZ20_16930</name>
</gene>
<dbReference type="AlphaFoldDB" id="A0A6M0RM53"/>
<accession>A0A6M0RM53</accession>
<dbReference type="EMBL" id="QXHD01000004">
    <property type="protein sequence ID" value="NEZ57325.1"/>
    <property type="molecule type" value="Genomic_DNA"/>
</dbReference>
<proteinExistence type="predicted"/>
<name>A0A6M0RM53_9CYAN</name>
<reference evidence="1 2" key="1">
    <citation type="journal article" date="2020" name="Microb. Ecol.">
        <title>Ecogenomics of the Marine Benthic Filamentous Cyanobacterium Adonisia.</title>
        <authorList>
            <person name="Walter J.M."/>
            <person name="Coutinho F.H."/>
            <person name="Leomil L."/>
            <person name="Hargreaves P.I."/>
            <person name="Campeao M.E."/>
            <person name="Vieira V.V."/>
            <person name="Silva B.S."/>
            <person name="Fistarol G.O."/>
            <person name="Salomon P.S."/>
            <person name="Sawabe T."/>
            <person name="Mino S."/>
            <person name="Hosokawa M."/>
            <person name="Miyashita H."/>
            <person name="Maruyama F."/>
            <person name="van Verk M.C."/>
            <person name="Dutilh B.E."/>
            <person name="Thompson C.C."/>
            <person name="Thompson F.L."/>
        </authorList>
    </citation>
    <scope>NUCLEOTIDE SEQUENCE [LARGE SCALE GENOMIC DNA]</scope>
    <source>
        <strain evidence="1 2">CCMR0081</strain>
    </source>
</reference>
<evidence type="ECO:0000313" key="2">
    <source>
        <dbReference type="Proteomes" id="UP000481033"/>
    </source>
</evidence>
<dbReference type="Proteomes" id="UP000481033">
    <property type="component" value="Unassembled WGS sequence"/>
</dbReference>
<protein>
    <submittedName>
        <fullName evidence="1">Uncharacterized protein</fullName>
    </submittedName>
</protein>
<sequence>MDLYQVLTSVDQSIRQTVLDTGFGNVELEFSPADRQTVRIIVKNTVYDLYAVSLDEVQQLLRSGPHFPDHYISQRLWDMLGIILHTILGEQGTQYGHISLEMERKNHQQRFLIHGAPSYQLYLAQEAMNL</sequence>
<keyword evidence="2" id="KW-1185">Reference proteome</keyword>